<feature type="transmembrane region" description="Helical" evidence="10">
    <location>
        <begin position="600"/>
        <end position="625"/>
    </location>
</feature>
<feature type="coiled-coil region" evidence="8">
    <location>
        <begin position="526"/>
        <end position="553"/>
    </location>
</feature>
<feature type="region of interest" description="Disordered" evidence="9">
    <location>
        <begin position="705"/>
        <end position="726"/>
    </location>
</feature>
<dbReference type="InterPro" id="IPR051577">
    <property type="entry name" value="MRF-like"/>
</dbReference>
<keyword evidence="3 10" id="KW-0812">Transmembrane</keyword>
<dbReference type="PANTHER" id="PTHR13029:SF18">
    <property type="entry name" value="MYELIN REGULATORY FACTOR HOMOLOG 1"/>
    <property type="match status" value="1"/>
</dbReference>
<protein>
    <submittedName>
        <fullName evidence="14">Myelin regulatory factor-like</fullName>
    </submittedName>
</protein>
<keyword evidence="5 7" id="KW-0238">DNA-binding</keyword>
<evidence type="ECO:0000256" key="1">
    <source>
        <dbReference type="ARBA" id="ARBA00004167"/>
    </source>
</evidence>
<dbReference type="InterPro" id="IPR030392">
    <property type="entry name" value="S74_ICA"/>
</dbReference>
<feature type="region of interest" description="Disordered" evidence="9">
    <location>
        <begin position="752"/>
        <end position="791"/>
    </location>
</feature>
<dbReference type="Proteomes" id="UP000694941">
    <property type="component" value="Unplaced"/>
</dbReference>
<keyword evidence="6 10" id="KW-0472">Membrane</keyword>
<organism evidence="13 14">
    <name type="scientific">Limulus polyphemus</name>
    <name type="common">Atlantic horseshoe crab</name>
    <dbReference type="NCBI Taxonomy" id="6850"/>
    <lineage>
        <taxon>Eukaryota</taxon>
        <taxon>Metazoa</taxon>
        <taxon>Ecdysozoa</taxon>
        <taxon>Arthropoda</taxon>
        <taxon>Chelicerata</taxon>
        <taxon>Merostomata</taxon>
        <taxon>Xiphosura</taxon>
        <taxon>Limulidae</taxon>
        <taxon>Limulus</taxon>
    </lineage>
</organism>
<dbReference type="PANTHER" id="PTHR13029">
    <property type="match status" value="1"/>
</dbReference>
<dbReference type="Pfam" id="PF13888">
    <property type="entry name" value="MRF_C2"/>
    <property type="match status" value="1"/>
</dbReference>
<dbReference type="InterPro" id="IPR008967">
    <property type="entry name" value="p53-like_TF_DNA-bd_sf"/>
</dbReference>
<dbReference type="RefSeq" id="XP_022249583.1">
    <property type="nucleotide sequence ID" value="XM_022393875.1"/>
</dbReference>
<evidence type="ECO:0000259" key="11">
    <source>
        <dbReference type="PROSITE" id="PS51517"/>
    </source>
</evidence>
<evidence type="ECO:0000256" key="7">
    <source>
        <dbReference type="PROSITE-ProRule" id="PRU00850"/>
    </source>
</evidence>
<evidence type="ECO:0000256" key="5">
    <source>
        <dbReference type="ARBA" id="ARBA00023125"/>
    </source>
</evidence>
<feature type="compositionally biased region" description="Low complexity" evidence="9">
    <location>
        <begin position="560"/>
        <end position="574"/>
    </location>
</feature>
<sequence>MQSGPESLKHFIGYNSTQPLKHLPLETSLTVTPPLQHSPQQQGQISLSVHIGDRIPHLPLQASTSSGHMTPQLPPTITSPLVASLGIPTHQAASVVPSSTQIPNLYNSEEILCESMSNSDESSSRKKRKFSESSKPSLNSNLSNGMTSIKKEPSGLSPDPGALNVLPQPEDEYSVDFSNSETTGMLIDSAYQCIRFQPFQQNSWSVVCDASLKELPPFNYRVDADKGFNFSYTDDSFVCQKKNHFQITVHVQSIGDPQFIKTPDGLKKLDNFYLHFYGVKMESLNQTIKIEQSQSDRSKKHFNPVQIELIPDQVTKTTVGRLHFSETTTNNMRKKGKPNPDQRYFYLVVSICAHVGDQIFPVVCHSSEKIIVRASNPGQFENDVELSWQKGQTPDSIFHAGRVGINTDRPDEPLVVHGNLKMTGHIIQPSDARVKTNMRELDSREQLKNVSNMRIIKFCYRPEFAEQAGLSDDAISDTGVVAQEISSILPDAVKEAGDIILPNGQTIENFLVVNKERIFMENVGAVKELCKVTDNLETRIDELERINRKLKNLKRFDSLKSTSSGSTVTSRASSFTGSQKSHRHRYHSKQEDQNFCSNRFFQGTIVALILIMAFCLVAMATLYILEWQKRHASEEKSRLDISLYTHGASLYNHSVAPQIYLSSIMPSPSQNSTSSQNIIPYTLAKASESNSDESTSLLQSVTTTLSSTPFSQSGRPNRINRQPIGLPPGCSKGSFTQENCPEICCEVVSSNREITSSKTNPRESIRGRQLHAPSATTLNNSNAAEEASRSDHITTVGSIFSQNTMTAKKSSSIYPDHNFQKKINKFASLSPNDDVNNELNQSPVNINRNTTSRAQSSKANSNFDEISASQKNNSPAEIIIRKRNLKSYPVSSGNTHDRVKREQTSETVKLIYKHGHKNLSPELANTVESIRILELNSTLGVDYCVHQCISGPWYTYDIPVSRYMTLKNLTVQFTLKQALHMELCASEEPETICSSVRTDSPLFQQRNVHSFLQESPSWTLRVGWYSRSTYRFRIHTKRQNARPCLLQSSDAGHLFVEYKLIFHRDCGI</sequence>
<evidence type="ECO:0000313" key="14">
    <source>
        <dbReference type="RefSeq" id="XP_022249583.1"/>
    </source>
</evidence>
<comment type="similarity">
    <text evidence="2">Belongs to the MRF family.</text>
</comment>
<dbReference type="PROSITE" id="PS51517">
    <property type="entry name" value="NDT80"/>
    <property type="match status" value="1"/>
</dbReference>
<evidence type="ECO:0000256" key="6">
    <source>
        <dbReference type="ARBA" id="ARBA00023136"/>
    </source>
</evidence>
<dbReference type="Pfam" id="PF05224">
    <property type="entry name" value="NDT80_PhoG"/>
    <property type="match status" value="1"/>
</dbReference>
<feature type="region of interest" description="Disordered" evidence="9">
    <location>
        <begin position="560"/>
        <end position="588"/>
    </location>
</feature>
<reference evidence="14" key="1">
    <citation type="submission" date="2025-08" db="UniProtKB">
        <authorList>
            <consortium name="RefSeq"/>
        </authorList>
    </citation>
    <scope>IDENTIFICATION</scope>
    <source>
        <tissue evidence="14">Muscle</tissue>
    </source>
</reference>
<keyword evidence="4 10" id="KW-1133">Transmembrane helix</keyword>
<keyword evidence="13" id="KW-1185">Reference proteome</keyword>
<feature type="compositionally biased region" description="Low complexity" evidence="9">
    <location>
        <begin position="133"/>
        <end position="144"/>
    </location>
</feature>
<evidence type="ECO:0000256" key="2">
    <source>
        <dbReference type="ARBA" id="ARBA00008221"/>
    </source>
</evidence>
<feature type="DNA-binding region" description="NDT80" evidence="7">
    <location>
        <begin position="122"/>
        <end position="384"/>
    </location>
</feature>
<keyword evidence="8" id="KW-0175">Coiled coil</keyword>
<accession>A0ABM1T127</accession>
<dbReference type="Pfam" id="PF13884">
    <property type="entry name" value="Peptidase_S74"/>
    <property type="match status" value="1"/>
</dbReference>
<feature type="region of interest" description="Disordered" evidence="9">
    <location>
        <begin position="116"/>
        <end position="174"/>
    </location>
</feature>
<comment type="subcellular location">
    <subcellularLocation>
        <location evidence="1">Membrane</location>
        <topology evidence="1">Single-pass membrane protein</topology>
    </subcellularLocation>
</comment>
<proteinExistence type="inferred from homology"/>
<name>A0ABM1T127_LIMPO</name>
<dbReference type="PROSITE" id="PS51688">
    <property type="entry name" value="ICA"/>
    <property type="match status" value="1"/>
</dbReference>
<feature type="region of interest" description="Disordered" evidence="9">
    <location>
        <begin position="830"/>
        <end position="868"/>
    </location>
</feature>
<dbReference type="SUPFAM" id="SSF49417">
    <property type="entry name" value="p53-like transcription factors"/>
    <property type="match status" value="1"/>
</dbReference>
<feature type="compositionally biased region" description="Polar residues" evidence="9">
    <location>
        <begin position="774"/>
        <end position="783"/>
    </location>
</feature>
<dbReference type="GeneID" id="106465922"/>
<gene>
    <name evidence="14" type="primary">LOC106465922</name>
</gene>
<evidence type="ECO:0000256" key="3">
    <source>
        <dbReference type="ARBA" id="ARBA00022692"/>
    </source>
</evidence>
<dbReference type="CDD" id="cd10144">
    <property type="entry name" value="Peptidase_S74_CIMCD"/>
    <property type="match status" value="1"/>
</dbReference>
<dbReference type="InterPro" id="IPR026932">
    <property type="entry name" value="MYRF_ICA"/>
</dbReference>
<evidence type="ECO:0000259" key="12">
    <source>
        <dbReference type="PROSITE" id="PS51688"/>
    </source>
</evidence>
<dbReference type="Pfam" id="PF13887">
    <property type="entry name" value="MYRF_ICA"/>
    <property type="match status" value="1"/>
</dbReference>
<evidence type="ECO:0000256" key="9">
    <source>
        <dbReference type="SAM" id="MobiDB-lite"/>
    </source>
</evidence>
<feature type="domain" description="NDT80" evidence="11">
    <location>
        <begin position="122"/>
        <end position="384"/>
    </location>
</feature>
<feature type="domain" description="Peptidase S74" evidence="12">
    <location>
        <begin position="430"/>
        <end position="540"/>
    </location>
</feature>
<dbReference type="InterPro" id="IPR024061">
    <property type="entry name" value="NDT80_DNA-bd_dom"/>
</dbReference>
<evidence type="ECO:0000256" key="8">
    <source>
        <dbReference type="SAM" id="Coils"/>
    </source>
</evidence>
<dbReference type="InterPro" id="IPR025719">
    <property type="entry name" value="MYRF_C2"/>
</dbReference>
<evidence type="ECO:0000313" key="13">
    <source>
        <dbReference type="Proteomes" id="UP000694941"/>
    </source>
</evidence>
<evidence type="ECO:0000256" key="4">
    <source>
        <dbReference type="ARBA" id="ARBA00022989"/>
    </source>
</evidence>
<evidence type="ECO:0000256" key="10">
    <source>
        <dbReference type="SAM" id="Phobius"/>
    </source>
</evidence>